<feature type="region of interest" description="Disordered" evidence="1">
    <location>
        <begin position="264"/>
        <end position="288"/>
    </location>
</feature>
<dbReference type="GO" id="GO:0044695">
    <property type="term" value="C:Dsc E3 ubiquitin ligase complex"/>
    <property type="evidence" value="ECO:0007669"/>
    <property type="project" value="InterPro"/>
</dbReference>
<dbReference type="eggNOG" id="ENOG502S4TY">
    <property type="taxonomic scope" value="Eukaryota"/>
</dbReference>
<gene>
    <name evidence="3" type="ORF">BBAD15_g2590</name>
</gene>
<accession>A0A0A2VVR0</accession>
<dbReference type="Pfam" id="PF08508">
    <property type="entry name" value="DUF1746"/>
    <property type="match status" value="1"/>
</dbReference>
<dbReference type="InterPro" id="IPR038967">
    <property type="entry name" value="Dsc4-like"/>
</dbReference>
<dbReference type="HOGENOM" id="CLU_052067_1_0_1"/>
<feature type="compositionally biased region" description="Low complexity" evidence="1">
    <location>
        <begin position="270"/>
        <end position="285"/>
    </location>
</feature>
<feature type="region of interest" description="Disordered" evidence="1">
    <location>
        <begin position="1"/>
        <end position="60"/>
    </location>
</feature>
<evidence type="ECO:0000313" key="4">
    <source>
        <dbReference type="Proteomes" id="UP000030106"/>
    </source>
</evidence>
<evidence type="ECO:0000256" key="1">
    <source>
        <dbReference type="SAM" id="MobiDB-lite"/>
    </source>
</evidence>
<proteinExistence type="predicted"/>
<sequence length="353" mass="38833">MNDDASPSSSARDELWDDDDAAAGPARSQEAVSAGPAQQYDARPRPASQQLRVPSKKDLKKHCPGLKKKLVFLTHLLKSLDLVVFAELSALYYMECSMFRFLLRAFGQYLYLSPKDESFPVALTATRVHVLLVVAPNLICMLLHLFTSLPAGRADQRGYQHGGLVIDFIGQTPSSSRIYYVLADIFLLVLQCIMLTIHTEREQMRVTLKTFRPLAADLAQQAAAGRTIRELDEEERGVSAMMDEEAGDEAVEVEMRLLNQGAGAEIGNETGPSNSNTDNNGDNTTHLFNVMNSGNGVLGPYHVLHTIRHTVMDVRRTAAHSLTSMGYDATFAAIRANAQRRAVSELTTTPVNV</sequence>
<dbReference type="Proteomes" id="UP000030106">
    <property type="component" value="Unassembled WGS sequence"/>
</dbReference>
<dbReference type="EMBL" id="ANFO01000187">
    <property type="protein sequence ID" value="KGQ11673.1"/>
    <property type="molecule type" value="Genomic_DNA"/>
</dbReference>
<evidence type="ECO:0000259" key="2">
    <source>
        <dbReference type="Pfam" id="PF08508"/>
    </source>
</evidence>
<dbReference type="STRING" id="1245745.A0A0A2VVR0"/>
<organism evidence="3 4">
    <name type="scientific">Beauveria bassiana D1-5</name>
    <dbReference type="NCBI Taxonomy" id="1245745"/>
    <lineage>
        <taxon>Eukaryota</taxon>
        <taxon>Fungi</taxon>
        <taxon>Dikarya</taxon>
        <taxon>Ascomycota</taxon>
        <taxon>Pezizomycotina</taxon>
        <taxon>Sordariomycetes</taxon>
        <taxon>Hypocreomycetidae</taxon>
        <taxon>Hypocreales</taxon>
        <taxon>Cordycipitaceae</taxon>
        <taxon>Beauveria</taxon>
    </lineage>
</organism>
<reference evidence="3 4" key="1">
    <citation type="submission" date="2012-10" db="EMBL/GenBank/DDBJ databases">
        <title>Genome sequencing and analysis of entomopathogenic fungi Beauveria bassiana D1-5.</title>
        <authorList>
            <person name="Li Q."/>
            <person name="Wang L."/>
            <person name="Zhang Z."/>
            <person name="Wang Q."/>
            <person name="Ren J."/>
            <person name="Wang M."/>
            <person name="Xu W."/>
            <person name="Wang J."/>
            <person name="Lu Y."/>
            <person name="Du Q."/>
            <person name="Sun Z."/>
        </authorList>
    </citation>
    <scope>NUCLEOTIDE SEQUENCE [LARGE SCALE GENOMIC DNA]</scope>
    <source>
        <strain evidence="3 4">D1-5</strain>
    </source>
</reference>
<dbReference type="PANTHER" id="PTHR39405">
    <property type="entry name" value="DSC E3 UBIQUITIN LIGASE COMPLEX SUBUNIT 4"/>
    <property type="match status" value="1"/>
</dbReference>
<comment type="caution">
    <text evidence="3">The sequence shown here is derived from an EMBL/GenBank/DDBJ whole genome shotgun (WGS) entry which is preliminary data.</text>
</comment>
<dbReference type="AlphaFoldDB" id="A0A0A2VVR0"/>
<feature type="domain" description="DUF1746" evidence="2">
    <location>
        <begin position="79"/>
        <end position="194"/>
    </location>
</feature>
<dbReference type="GO" id="GO:0032933">
    <property type="term" value="P:SREBP signaling pathway"/>
    <property type="evidence" value="ECO:0007669"/>
    <property type="project" value="InterPro"/>
</dbReference>
<dbReference type="PANTHER" id="PTHR39405:SF1">
    <property type="entry name" value="DSC E3 UBIQUITIN LIGASE COMPLEX SUBUNIT 4"/>
    <property type="match status" value="1"/>
</dbReference>
<feature type="compositionally biased region" description="Polar residues" evidence="1">
    <location>
        <begin position="1"/>
        <end position="10"/>
    </location>
</feature>
<name>A0A0A2VVR0_BEABA</name>
<dbReference type="GO" id="GO:0005783">
    <property type="term" value="C:endoplasmic reticulum"/>
    <property type="evidence" value="ECO:0007669"/>
    <property type="project" value="TreeGrafter"/>
</dbReference>
<dbReference type="InterPro" id="IPR013715">
    <property type="entry name" value="DUF1746"/>
</dbReference>
<evidence type="ECO:0000313" key="3">
    <source>
        <dbReference type="EMBL" id="KGQ11673.1"/>
    </source>
</evidence>
<protein>
    <recommendedName>
        <fullName evidence="2">DUF1746 domain-containing protein</fullName>
    </recommendedName>
</protein>
<dbReference type="OrthoDB" id="5428737at2759"/>